<evidence type="ECO:0000256" key="4">
    <source>
        <dbReference type="ARBA" id="ARBA00022692"/>
    </source>
</evidence>
<dbReference type="GO" id="GO:0005743">
    <property type="term" value="C:mitochondrial inner membrane"/>
    <property type="evidence" value="ECO:0007669"/>
    <property type="project" value="UniProtKB-SubCell"/>
</dbReference>
<name>A0ABD6ES67_9BILA</name>
<keyword evidence="4 9" id="KW-0812">Transmembrane</keyword>
<dbReference type="InterPro" id="IPR051389">
    <property type="entry name" value="Cytochrome_c_oxidase_VIc"/>
</dbReference>
<evidence type="ECO:0000256" key="1">
    <source>
        <dbReference type="ARBA" id="ARBA00004434"/>
    </source>
</evidence>
<dbReference type="Gene3D" id="4.10.93.10">
    <property type="entry name" value="Mitochondrial cytochrome c oxidase subunit VIc/VIIs"/>
    <property type="match status" value="1"/>
</dbReference>
<dbReference type="Proteomes" id="UP001608902">
    <property type="component" value="Unassembled WGS sequence"/>
</dbReference>
<dbReference type="InterPro" id="IPR037169">
    <property type="entry name" value="Cytochrome_c_oxidase_VIc_sf"/>
</dbReference>
<dbReference type="Pfam" id="PF02937">
    <property type="entry name" value="COX6C"/>
    <property type="match status" value="1"/>
</dbReference>
<evidence type="ECO:0000256" key="3">
    <source>
        <dbReference type="ARBA" id="ARBA00007204"/>
    </source>
</evidence>
<dbReference type="InterPro" id="IPR034884">
    <property type="entry name" value="Cytochrome_c_oxidase_VIc/VIIs"/>
</dbReference>
<comment type="similarity">
    <text evidence="3">Belongs to the cytochrome c oxidase subunit 6c family.</text>
</comment>
<evidence type="ECO:0000256" key="9">
    <source>
        <dbReference type="SAM" id="Phobius"/>
    </source>
</evidence>
<feature type="transmembrane region" description="Helical" evidence="9">
    <location>
        <begin position="18"/>
        <end position="38"/>
    </location>
</feature>
<gene>
    <name evidence="10" type="ORF">AB6A40_005804</name>
</gene>
<keyword evidence="8 9" id="KW-0472">Membrane</keyword>
<evidence type="ECO:0000256" key="5">
    <source>
        <dbReference type="ARBA" id="ARBA00022792"/>
    </source>
</evidence>
<keyword evidence="11" id="KW-1185">Reference proteome</keyword>
<dbReference type="PANTHER" id="PTHR48416:SF1">
    <property type="entry name" value="CYTOCHROME C OXIDASE SUBUNIT 6C"/>
    <property type="match status" value="1"/>
</dbReference>
<comment type="caution">
    <text evidence="10">The sequence shown here is derived from an EMBL/GenBank/DDBJ whole genome shotgun (WGS) entry which is preliminary data.</text>
</comment>
<keyword evidence="7" id="KW-0496">Mitochondrion</keyword>
<comment type="pathway">
    <text evidence="2">Energy metabolism; oxidative phosphorylation.</text>
</comment>
<evidence type="ECO:0000256" key="8">
    <source>
        <dbReference type="ARBA" id="ARBA00023136"/>
    </source>
</evidence>
<proteinExistence type="inferred from homology"/>
<protein>
    <recommendedName>
        <fullName evidence="12">Mitochondrial cytochrome c oxidase subunit VIc/VIIs domain-containing protein</fullName>
    </recommendedName>
</protein>
<dbReference type="EMBL" id="JBGFUD010003843">
    <property type="protein sequence ID" value="MFH4979095.1"/>
    <property type="molecule type" value="Genomic_DNA"/>
</dbReference>
<evidence type="ECO:0008006" key="12">
    <source>
        <dbReference type="Google" id="ProtNLM"/>
    </source>
</evidence>
<dbReference type="SUPFAM" id="SSF81415">
    <property type="entry name" value="Mitochondrial cytochrome c oxidase subunit VIc"/>
    <property type="match status" value="1"/>
</dbReference>
<dbReference type="PANTHER" id="PTHR48416">
    <property type="entry name" value="CYTOCHROME C OXIDASE SUBUNIT 6C"/>
    <property type="match status" value="1"/>
</dbReference>
<evidence type="ECO:0000313" key="10">
    <source>
        <dbReference type="EMBL" id="MFH4979095.1"/>
    </source>
</evidence>
<evidence type="ECO:0000256" key="7">
    <source>
        <dbReference type="ARBA" id="ARBA00023128"/>
    </source>
</evidence>
<evidence type="ECO:0000256" key="2">
    <source>
        <dbReference type="ARBA" id="ARBA00004673"/>
    </source>
</evidence>
<comment type="subcellular location">
    <subcellularLocation>
        <location evidence="1">Mitochondrion inner membrane</location>
        <topology evidence="1">Single-pass membrane protein</topology>
    </subcellularLocation>
</comment>
<keyword evidence="5" id="KW-0999">Mitochondrion inner membrane</keyword>
<organism evidence="10 11">
    <name type="scientific">Gnathostoma spinigerum</name>
    <dbReference type="NCBI Taxonomy" id="75299"/>
    <lineage>
        <taxon>Eukaryota</taxon>
        <taxon>Metazoa</taxon>
        <taxon>Ecdysozoa</taxon>
        <taxon>Nematoda</taxon>
        <taxon>Chromadorea</taxon>
        <taxon>Rhabditida</taxon>
        <taxon>Spirurina</taxon>
        <taxon>Gnathostomatomorpha</taxon>
        <taxon>Gnathostomatoidea</taxon>
        <taxon>Gnathostomatidae</taxon>
        <taxon>Gnathostoma</taxon>
    </lineage>
</organism>
<evidence type="ECO:0000256" key="6">
    <source>
        <dbReference type="ARBA" id="ARBA00022989"/>
    </source>
</evidence>
<accession>A0ABD6ES67</accession>
<evidence type="ECO:0000313" key="11">
    <source>
        <dbReference type="Proteomes" id="UP001608902"/>
    </source>
</evidence>
<sequence length="91" mass="10549">MSGIPVMRNMIHRQGKRAIIAALVLSFSATFGFFFGYVQPRQRKYDEFFKNYDAYEHMREICSHNKGYMHTCPQELAKLYAAKGKPIAPLD</sequence>
<reference evidence="10 11" key="1">
    <citation type="submission" date="2024-08" db="EMBL/GenBank/DDBJ databases">
        <title>Gnathostoma spinigerum genome.</title>
        <authorList>
            <person name="Gonzalez-Bertolin B."/>
            <person name="Monzon S."/>
            <person name="Zaballos A."/>
            <person name="Jimenez P."/>
            <person name="Dekumyoy P."/>
            <person name="Varona S."/>
            <person name="Cuesta I."/>
            <person name="Sumanam S."/>
            <person name="Adisakwattana P."/>
            <person name="Gasser R.B."/>
            <person name="Hernandez-Gonzalez A."/>
            <person name="Young N.D."/>
            <person name="Perteguer M.J."/>
        </authorList>
    </citation>
    <scope>NUCLEOTIDE SEQUENCE [LARGE SCALE GENOMIC DNA]</scope>
    <source>
        <strain evidence="10">AL3</strain>
        <tissue evidence="10">Liver</tissue>
    </source>
</reference>
<dbReference type="AlphaFoldDB" id="A0ABD6ES67"/>
<keyword evidence="6 9" id="KW-1133">Transmembrane helix</keyword>